<dbReference type="InterPro" id="IPR017452">
    <property type="entry name" value="GPCR_Rhodpsn_7TM"/>
</dbReference>
<dbReference type="AlphaFoldDB" id="A0A8C4ZCK7"/>
<evidence type="ECO:0000313" key="11">
    <source>
        <dbReference type="Proteomes" id="UP000694546"/>
    </source>
</evidence>
<accession>A0A8C4ZCK7</accession>
<feature type="transmembrane region" description="Helical" evidence="8">
    <location>
        <begin position="139"/>
        <end position="159"/>
    </location>
</feature>
<evidence type="ECO:0000313" key="10">
    <source>
        <dbReference type="Ensembl" id="ENSGMOP00000011083.2"/>
    </source>
</evidence>
<keyword evidence="3 8" id="KW-1133">Transmembrane helix</keyword>
<dbReference type="PRINTS" id="PR00237">
    <property type="entry name" value="GPCRRHODOPSN"/>
</dbReference>
<keyword evidence="5 8" id="KW-0472">Membrane</keyword>
<comment type="subcellular location">
    <subcellularLocation>
        <location evidence="1">Membrane</location>
        <topology evidence="1">Multi-pass membrane protein</topology>
    </subcellularLocation>
</comment>
<feature type="transmembrane region" description="Helical" evidence="8">
    <location>
        <begin position="238"/>
        <end position="259"/>
    </location>
</feature>
<evidence type="ECO:0000256" key="7">
    <source>
        <dbReference type="ARBA" id="ARBA00023224"/>
    </source>
</evidence>
<keyword evidence="7" id="KW-0807">Transducer</keyword>
<sequence length="499" mass="55006">MEEWFVLSSIQPRFHSKLPMDADLAVAVFLIITGMMSMLGNGTVLLVYFRKRTKLRPQELMTINLAICDFGFSLLGAPFAIISSLCHAWVFGEAGCLWYGMQGFLFGIGSLLTTCLISLDRCLKICSVRYGQWIERRHVTLAIGLVWLYTLFWSSLPVFGFGKYGPEPFGTSCTIEWWRMRSCLSDGIYILLILMLCFGIPTIIIITSYSAILITVYRSNHMLASIPFSSVSHISNKDLRITKIAAVVCASFLVAWTPYATGSIYSALVLASQDELGYWGHLQTETPGLVFGAGASVVPKLLGVPSLLNRTSAWPGGDGPSSSSGEDWNNTSSLVFPSTPDLSPHAAAASALSLALSQRGGPETEDSQGPWILPLVSLIPVMLAKSHCMLNPFIYQTMNPEFRRGARNVLLCRGSRRGLVTEGFTHEGGQRCLFSWHSWRRRSNSLDAVEMEGQQGEPGNKPERGGAWSLTVERDALELGSLDTQIDTQRNLEKLEVHT</sequence>
<evidence type="ECO:0000259" key="9">
    <source>
        <dbReference type="PROSITE" id="PS50262"/>
    </source>
</evidence>
<evidence type="ECO:0000256" key="1">
    <source>
        <dbReference type="ARBA" id="ARBA00004141"/>
    </source>
</evidence>
<evidence type="ECO:0000256" key="4">
    <source>
        <dbReference type="ARBA" id="ARBA00023040"/>
    </source>
</evidence>
<reference evidence="10" key="1">
    <citation type="submission" date="2025-08" db="UniProtKB">
        <authorList>
            <consortium name="Ensembl"/>
        </authorList>
    </citation>
    <scope>IDENTIFICATION</scope>
</reference>
<dbReference type="OMA" id="WIERRHM"/>
<evidence type="ECO:0000256" key="3">
    <source>
        <dbReference type="ARBA" id="ARBA00022989"/>
    </source>
</evidence>
<organism evidence="10 11">
    <name type="scientific">Gadus morhua</name>
    <name type="common">Atlantic cod</name>
    <dbReference type="NCBI Taxonomy" id="8049"/>
    <lineage>
        <taxon>Eukaryota</taxon>
        <taxon>Metazoa</taxon>
        <taxon>Chordata</taxon>
        <taxon>Craniata</taxon>
        <taxon>Vertebrata</taxon>
        <taxon>Euteleostomi</taxon>
        <taxon>Actinopterygii</taxon>
        <taxon>Neopterygii</taxon>
        <taxon>Teleostei</taxon>
        <taxon>Neoteleostei</taxon>
        <taxon>Acanthomorphata</taxon>
        <taxon>Zeiogadaria</taxon>
        <taxon>Gadariae</taxon>
        <taxon>Gadiformes</taxon>
        <taxon>Gadoidei</taxon>
        <taxon>Gadidae</taxon>
        <taxon>Gadus</taxon>
    </lineage>
</organism>
<keyword evidence="2 8" id="KW-0812">Transmembrane</keyword>
<feature type="transmembrane region" description="Helical" evidence="8">
    <location>
        <begin position="97"/>
        <end position="119"/>
    </location>
</feature>
<dbReference type="Pfam" id="PF00001">
    <property type="entry name" value="7tm_1"/>
    <property type="match status" value="1"/>
</dbReference>
<evidence type="ECO:0000256" key="2">
    <source>
        <dbReference type="ARBA" id="ARBA00022692"/>
    </source>
</evidence>
<evidence type="ECO:0000256" key="6">
    <source>
        <dbReference type="ARBA" id="ARBA00023170"/>
    </source>
</evidence>
<dbReference type="SUPFAM" id="SSF81321">
    <property type="entry name" value="Family A G protein-coupled receptor-like"/>
    <property type="match status" value="2"/>
</dbReference>
<keyword evidence="4" id="KW-0297">G-protein coupled receptor</keyword>
<feature type="transmembrane region" description="Helical" evidence="8">
    <location>
        <begin position="188"/>
        <end position="217"/>
    </location>
</feature>
<dbReference type="InterPro" id="IPR000276">
    <property type="entry name" value="GPCR_Rhodpsn"/>
</dbReference>
<dbReference type="Gene3D" id="1.20.1070.10">
    <property type="entry name" value="Rhodopsin 7-helix transmembrane proteins"/>
    <property type="match status" value="2"/>
</dbReference>
<dbReference type="GO" id="GO:0004930">
    <property type="term" value="F:G protein-coupled receptor activity"/>
    <property type="evidence" value="ECO:0007669"/>
    <property type="project" value="UniProtKB-KW"/>
</dbReference>
<evidence type="ECO:0000256" key="8">
    <source>
        <dbReference type="SAM" id="Phobius"/>
    </source>
</evidence>
<dbReference type="Proteomes" id="UP000694546">
    <property type="component" value="Chromosome 11"/>
</dbReference>
<protein>
    <submittedName>
        <fullName evidence="10">Opsin 9</fullName>
    </submittedName>
</protein>
<dbReference type="InterPro" id="IPR050125">
    <property type="entry name" value="GPCR_opsins"/>
</dbReference>
<proteinExistence type="predicted"/>
<evidence type="ECO:0000256" key="5">
    <source>
        <dbReference type="ARBA" id="ARBA00023136"/>
    </source>
</evidence>
<dbReference type="GeneTree" id="ENSGT01120000271854"/>
<dbReference type="Ensembl" id="ENSGMOT00000011384.2">
    <property type="protein sequence ID" value="ENSGMOP00000011083.2"/>
    <property type="gene ID" value="ENSGMOG00000010351.2"/>
</dbReference>
<dbReference type="PANTHER" id="PTHR24240">
    <property type="entry name" value="OPSIN"/>
    <property type="match status" value="1"/>
</dbReference>
<name>A0A8C4ZCK7_GADMO</name>
<feature type="transmembrane region" description="Helical" evidence="8">
    <location>
        <begin position="24"/>
        <end position="49"/>
    </location>
</feature>
<keyword evidence="6" id="KW-0675">Receptor</keyword>
<feature type="transmembrane region" description="Helical" evidence="8">
    <location>
        <begin position="70"/>
        <end position="91"/>
    </location>
</feature>
<dbReference type="GO" id="GO:0016020">
    <property type="term" value="C:membrane"/>
    <property type="evidence" value="ECO:0007669"/>
    <property type="project" value="UniProtKB-SubCell"/>
</dbReference>
<feature type="domain" description="G-protein coupled receptors family 1 profile" evidence="9">
    <location>
        <begin position="40"/>
        <end position="395"/>
    </location>
</feature>
<reference evidence="10" key="2">
    <citation type="submission" date="2025-09" db="UniProtKB">
        <authorList>
            <consortium name="Ensembl"/>
        </authorList>
    </citation>
    <scope>IDENTIFICATION</scope>
</reference>
<keyword evidence="11" id="KW-1185">Reference proteome</keyword>
<dbReference type="PROSITE" id="PS50262">
    <property type="entry name" value="G_PROTEIN_RECEP_F1_2"/>
    <property type="match status" value="1"/>
</dbReference>